<evidence type="ECO:0000256" key="1">
    <source>
        <dbReference type="SAM" id="Phobius"/>
    </source>
</evidence>
<dbReference type="PANTHER" id="PTHR30273">
    <property type="entry name" value="PERIPLASMIC SIGNAL SENSOR AND SIGMA FACTOR ACTIVATOR FECR-RELATED"/>
    <property type="match status" value="1"/>
</dbReference>
<organism evidence="4">
    <name type="scientific">bioreactor metagenome</name>
    <dbReference type="NCBI Taxonomy" id="1076179"/>
    <lineage>
        <taxon>unclassified sequences</taxon>
        <taxon>metagenomes</taxon>
        <taxon>ecological metagenomes</taxon>
    </lineage>
</organism>
<dbReference type="Pfam" id="PF04773">
    <property type="entry name" value="FecR"/>
    <property type="match status" value="1"/>
</dbReference>
<reference evidence="4" key="1">
    <citation type="submission" date="2019-08" db="EMBL/GenBank/DDBJ databases">
        <authorList>
            <person name="Kucharzyk K."/>
            <person name="Murdoch R.W."/>
            <person name="Higgins S."/>
            <person name="Loffler F."/>
        </authorList>
    </citation>
    <scope>NUCLEOTIDE SEQUENCE</scope>
</reference>
<sequence>MKTNNMTELFQKFAENRLSTEDISDLKKHINIASDDELDSYLLELWKNETGKKVNPDILQEMKLRIDEANASRKWSRTMLLRKVSRVAAIIAVPLLATFMYFMAERIPAPAASDMIVSVGSGERVSIVLPDGTKVNLNSETKLSYNVNDFNRKFREVSMGGEAYFEVAKNEKVPFIIKTNSMDVKVLGTVFNLQARDEELTTEINLIEGKVALKAGNTQQEVLLFANQRAVLDKRTGSIKVFKDNPATAAPWLKGELVFHATPIRQVIRAIERSYGVSIQLTQNNLPDNDLFTGTFSTDNLQETLEILKMHYKFDYRINGKQVAIDNFSVNKKKQLN</sequence>
<protein>
    <recommendedName>
        <fullName evidence="5">Protein FecR</fullName>
    </recommendedName>
</protein>
<evidence type="ECO:0000259" key="2">
    <source>
        <dbReference type="Pfam" id="PF04773"/>
    </source>
</evidence>
<dbReference type="PIRSF" id="PIRSF018266">
    <property type="entry name" value="FecR"/>
    <property type="match status" value="1"/>
</dbReference>
<evidence type="ECO:0000259" key="3">
    <source>
        <dbReference type="Pfam" id="PF16344"/>
    </source>
</evidence>
<dbReference type="PANTHER" id="PTHR30273:SF2">
    <property type="entry name" value="PROTEIN FECR"/>
    <property type="match status" value="1"/>
</dbReference>
<proteinExistence type="predicted"/>
<comment type="caution">
    <text evidence="4">The sequence shown here is derived from an EMBL/GenBank/DDBJ whole genome shotgun (WGS) entry which is preliminary data.</text>
</comment>
<evidence type="ECO:0000313" key="4">
    <source>
        <dbReference type="EMBL" id="MPM02718.1"/>
    </source>
</evidence>
<feature type="domain" description="Protein FecR C-terminal" evidence="3">
    <location>
        <begin position="256"/>
        <end position="325"/>
    </location>
</feature>
<name>A0A644WGU8_9ZZZZ</name>
<accession>A0A644WGU8</accession>
<keyword evidence="1" id="KW-0472">Membrane</keyword>
<feature type="transmembrane region" description="Helical" evidence="1">
    <location>
        <begin position="84"/>
        <end position="104"/>
    </location>
</feature>
<dbReference type="AlphaFoldDB" id="A0A644WGU8"/>
<dbReference type="InterPro" id="IPR012373">
    <property type="entry name" value="Ferrdict_sens_TM"/>
</dbReference>
<dbReference type="Pfam" id="PF16344">
    <property type="entry name" value="FecR_C"/>
    <property type="match status" value="1"/>
</dbReference>
<gene>
    <name evidence="4" type="ORF">SDC9_48973</name>
</gene>
<keyword evidence="1" id="KW-1133">Transmembrane helix</keyword>
<dbReference type="Gene3D" id="2.60.120.1440">
    <property type="match status" value="1"/>
</dbReference>
<dbReference type="InterPro" id="IPR006860">
    <property type="entry name" value="FecR"/>
</dbReference>
<dbReference type="InterPro" id="IPR032508">
    <property type="entry name" value="FecR_C"/>
</dbReference>
<feature type="domain" description="FecR protein" evidence="2">
    <location>
        <begin position="117"/>
        <end position="211"/>
    </location>
</feature>
<keyword evidence="1" id="KW-0812">Transmembrane</keyword>
<dbReference type="Gene3D" id="3.55.50.30">
    <property type="match status" value="1"/>
</dbReference>
<dbReference type="GO" id="GO:0016989">
    <property type="term" value="F:sigma factor antagonist activity"/>
    <property type="evidence" value="ECO:0007669"/>
    <property type="project" value="TreeGrafter"/>
</dbReference>
<evidence type="ECO:0008006" key="5">
    <source>
        <dbReference type="Google" id="ProtNLM"/>
    </source>
</evidence>
<dbReference type="EMBL" id="VSSQ01000891">
    <property type="protein sequence ID" value="MPM02718.1"/>
    <property type="molecule type" value="Genomic_DNA"/>
</dbReference>